<gene>
    <name evidence="1" type="ORF">AB6D66_01235</name>
</gene>
<proteinExistence type="predicted"/>
<evidence type="ECO:0000313" key="2">
    <source>
        <dbReference type="Proteomes" id="UP001570071"/>
    </source>
</evidence>
<dbReference type="Proteomes" id="UP001570071">
    <property type="component" value="Unassembled WGS sequence"/>
</dbReference>
<reference evidence="1 2" key="1">
    <citation type="journal article" date="2024" name="ISME J.">
        <title>Tailless and filamentous prophages are predominant in marine Vibrio.</title>
        <authorList>
            <person name="Steensen K."/>
            <person name="Seneca J."/>
            <person name="Bartlau N."/>
            <person name="Yu X.A."/>
            <person name="Hussain F.A."/>
            <person name="Polz M.F."/>
        </authorList>
    </citation>
    <scope>NUCLEOTIDE SEQUENCE [LARGE SCALE GENOMIC DNA]</scope>
    <source>
        <strain evidence="1 2">10N.239.312.F12</strain>
    </source>
</reference>
<evidence type="ECO:0000313" key="1">
    <source>
        <dbReference type="EMBL" id="MEZ8719671.1"/>
    </source>
</evidence>
<comment type="caution">
    <text evidence="1">The sequence shown here is derived from an EMBL/GenBank/DDBJ whole genome shotgun (WGS) entry which is preliminary data.</text>
</comment>
<protein>
    <submittedName>
        <fullName evidence="1">Uncharacterized protein</fullName>
    </submittedName>
</protein>
<sequence>MVVEALCTTTTMTADQPVSLVVTIHQAAVVVIAAAATNQA</sequence>
<name>A0ABV4MRB5_9VIBR</name>
<accession>A0ABV4MRB5</accession>
<keyword evidence="2" id="KW-1185">Reference proteome</keyword>
<dbReference type="EMBL" id="JBFSSG010000001">
    <property type="protein sequence ID" value="MEZ8719671.1"/>
    <property type="molecule type" value="Genomic_DNA"/>
</dbReference>
<organism evidence="1 2">
    <name type="scientific">Vibrio pomeroyi</name>
    <dbReference type="NCBI Taxonomy" id="198832"/>
    <lineage>
        <taxon>Bacteria</taxon>
        <taxon>Pseudomonadati</taxon>
        <taxon>Pseudomonadota</taxon>
        <taxon>Gammaproteobacteria</taxon>
        <taxon>Vibrionales</taxon>
        <taxon>Vibrionaceae</taxon>
        <taxon>Vibrio</taxon>
    </lineage>
</organism>
<dbReference type="RefSeq" id="WP_269336750.1">
    <property type="nucleotide sequence ID" value="NZ_JBFSSG010000001.1"/>
</dbReference>